<evidence type="ECO:0000256" key="2">
    <source>
        <dbReference type="ARBA" id="ARBA00022475"/>
    </source>
</evidence>
<evidence type="ECO:0000313" key="7">
    <source>
        <dbReference type="EMBL" id="RNL88692.1"/>
    </source>
</evidence>
<keyword evidence="2" id="KW-1003">Cell membrane</keyword>
<gene>
    <name evidence="7" type="ORF">ED312_07845</name>
</gene>
<dbReference type="GO" id="GO:0005886">
    <property type="term" value="C:plasma membrane"/>
    <property type="evidence" value="ECO:0007669"/>
    <property type="project" value="UniProtKB-SubCell"/>
</dbReference>
<evidence type="ECO:0000256" key="1">
    <source>
        <dbReference type="ARBA" id="ARBA00004651"/>
    </source>
</evidence>
<feature type="transmembrane region" description="Helical" evidence="6">
    <location>
        <begin position="45"/>
        <end position="67"/>
    </location>
</feature>
<organism evidence="7 8">
    <name type="scientific">Sinomicrobium pectinilyticum</name>
    <dbReference type="NCBI Taxonomy" id="1084421"/>
    <lineage>
        <taxon>Bacteria</taxon>
        <taxon>Pseudomonadati</taxon>
        <taxon>Bacteroidota</taxon>
        <taxon>Flavobacteriia</taxon>
        <taxon>Flavobacteriales</taxon>
        <taxon>Flavobacteriaceae</taxon>
        <taxon>Sinomicrobium</taxon>
    </lineage>
</organism>
<evidence type="ECO:0000256" key="5">
    <source>
        <dbReference type="ARBA" id="ARBA00023136"/>
    </source>
</evidence>
<reference evidence="7 8" key="1">
    <citation type="submission" date="2018-10" db="EMBL/GenBank/DDBJ databases">
        <title>Sinomicrobium pectinilyticum sp. nov., a pectinase-producing bacterium isolated from alkaline and saline soil, and emended description of the genus Sinomicrobium.</title>
        <authorList>
            <person name="Cheng B."/>
            <person name="Li C."/>
            <person name="Lai Q."/>
            <person name="Du M."/>
            <person name="Shao Z."/>
            <person name="Xu P."/>
            <person name="Yang C."/>
        </authorList>
    </citation>
    <scope>NUCLEOTIDE SEQUENCE [LARGE SCALE GENOMIC DNA]</scope>
    <source>
        <strain evidence="7 8">5DNS001</strain>
    </source>
</reference>
<feature type="transmembrane region" description="Helical" evidence="6">
    <location>
        <begin position="146"/>
        <end position="167"/>
    </location>
</feature>
<evidence type="ECO:0000256" key="4">
    <source>
        <dbReference type="ARBA" id="ARBA00022989"/>
    </source>
</evidence>
<protein>
    <submittedName>
        <fullName evidence="7">Polysaccharide biosynthesis protein</fullName>
    </submittedName>
</protein>
<evidence type="ECO:0000256" key="3">
    <source>
        <dbReference type="ARBA" id="ARBA00022692"/>
    </source>
</evidence>
<feature type="transmembrane region" description="Helical" evidence="6">
    <location>
        <begin position="400"/>
        <end position="422"/>
    </location>
</feature>
<comment type="subcellular location">
    <subcellularLocation>
        <location evidence="1">Cell membrane</location>
        <topology evidence="1">Multi-pass membrane protein</topology>
    </subcellularLocation>
</comment>
<evidence type="ECO:0000313" key="8">
    <source>
        <dbReference type="Proteomes" id="UP000267469"/>
    </source>
</evidence>
<proteinExistence type="predicted"/>
<feature type="transmembrane region" description="Helical" evidence="6">
    <location>
        <begin position="457"/>
        <end position="474"/>
    </location>
</feature>
<feature type="transmembrane region" description="Helical" evidence="6">
    <location>
        <begin position="305"/>
        <end position="327"/>
    </location>
</feature>
<dbReference type="PANTHER" id="PTHR30250:SF11">
    <property type="entry name" value="O-ANTIGEN TRANSPORTER-RELATED"/>
    <property type="match status" value="1"/>
</dbReference>
<feature type="transmembrane region" description="Helical" evidence="6">
    <location>
        <begin position="434"/>
        <end position="451"/>
    </location>
</feature>
<accession>A0A3N0ELP9</accession>
<dbReference type="RefSeq" id="WP_123215453.1">
    <property type="nucleotide sequence ID" value="NZ_RJTM01000057.1"/>
</dbReference>
<keyword evidence="8" id="KW-1185">Reference proteome</keyword>
<name>A0A3N0ELP9_SINP1</name>
<feature type="transmembrane region" description="Helical" evidence="6">
    <location>
        <begin position="266"/>
        <end position="284"/>
    </location>
</feature>
<dbReference type="InterPro" id="IPR002797">
    <property type="entry name" value="Polysacc_synth"/>
</dbReference>
<feature type="transmembrane region" description="Helical" evidence="6">
    <location>
        <begin position="339"/>
        <end position="363"/>
    </location>
</feature>
<feature type="transmembrane region" description="Helical" evidence="6">
    <location>
        <begin position="187"/>
        <end position="208"/>
    </location>
</feature>
<dbReference type="OrthoDB" id="9814608at2"/>
<dbReference type="Proteomes" id="UP000267469">
    <property type="component" value="Unassembled WGS sequence"/>
</dbReference>
<keyword evidence="5 6" id="KW-0472">Membrane</keyword>
<dbReference type="EMBL" id="RJTM01000057">
    <property type="protein sequence ID" value="RNL88692.1"/>
    <property type="molecule type" value="Genomic_DNA"/>
</dbReference>
<feature type="transmembrane region" description="Helical" evidence="6">
    <location>
        <begin position="375"/>
        <end position="394"/>
    </location>
</feature>
<keyword evidence="3 6" id="KW-0812">Transmembrane</keyword>
<evidence type="ECO:0000256" key="6">
    <source>
        <dbReference type="SAM" id="Phobius"/>
    </source>
</evidence>
<feature type="transmembrane region" description="Helical" evidence="6">
    <location>
        <begin position="12"/>
        <end position="33"/>
    </location>
</feature>
<dbReference type="InterPro" id="IPR050833">
    <property type="entry name" value="Poly_Biosynth_Transport"/>
</dbReference>
<keyword evidence="4 6" id="KW-1133">Transmembrane helix</keyword>
<dbReference type="Pfam" id="PF01943">
    <property type="entry name" value="Polysacc_synt"/>
    <property type="match status" value="1"/>
</dbReference>
<feature type="transmembrane region" description="Helical" evidence="6">
    <location>
        <begin position="79"/>
        <end position="103"/>
    </location>
</feature>
<sequence length="495" mass="56348">MGALQKLFKHTFIYGLATVLPRMLNFILVPLYTDILPKEEYGEVNIVYSWIALFNVILAYGMETAFFRFFNTEQDKEKVVSTSFSSIVMTTLLFLLAALSIRGSLAEWAGIDTEYIVYTIWILALDALAIIPFARLRAMQKPLVYAYIKMGNVAVNLGLNVFFLVLLPRLASGEGKNTWDYLYVEDFQIAYIFISNLVASALTFLVLVPGFRKIKWHFDKALWKRMMQYAWPVLIAGLAYTVNEVFDRLLLDYLLPEDIAKGEVGVYSACYKIATFMTLYATAFRLGVEPFFFSYAKNKNAPETYALIAQYFVIFGSCILLGVMVYIDILKVLLIRNETYWEALGIVPMVILANLCLGIYHNLSVWYKITDKTRYGAYISVIGAVITLALNYILIPLIGYTGSAITTLAAYGTMMVLSYVLGQRHYPVPYNVKKISAYLSVSVFFSFLSFYVFDSNIIVGSGLLLVFLALVFYLERKELKRIFLQKYRSRPGNGR</sequence>
<dbReference type="AlphaFoldDB" id="A0A3N0ELP9"/>
<dbReference type="PANTHER" id="PTHR30250">
    <property type="entry name" value="PST FAMILY PREDICTED COLANIC ACID TRANSPORTER"/>
    <property type="match status" value="1"/>
</dbReference>
<feature type="transmembrane region" description="Helical" evidence="6">
    <location>
        <begin position="229"/>
        <end position="246"/>
    </location>
</feature>
<feature type="transmembrane region" description="Helical" evidence="6">
    <location>
        <begin position="115"/>
        <end position="134"/>
    </location>
</feature>
<comment type="caution">
    <text evidence="7">The sequence shown here is derived from an EMBL/GenBank/DDBJ whole genome shotgun (WGS) entry which is preliminary data.</text>
</comment>